<dbReference type="Pfam" id="PF07679">
    <property type="entry name" value="I-set"/>
    <property type="match status" value="1"/>
</dbReference>
<evidence type="ECO:0000256" key="5">
    <source>
        <dbReference type="ARBA" id="ARBA00023136"/>
    </source>
</evidence>
<reference evidence="10" key="1">
    <citation type="journal article" date="2014" name="Nat. Commun.">
        <title>The rainbow trout genome provides novel insights into evolution after whole-genome duplication in vertebrates.</title>
        <authorList>
            <person name="Berthelot C."/>
            <person name="Brunet F."/>
            <person name="Chalopin D."/>
            <person name="Juanchich A."/>
            <person name="Bernard M."/>
            <person name="Noel B."/>
            <person name="Bento P."/>
            <person name="Da Silva C."/>
            <person name="Labadie K."/>
            <person name="Alberti A."/>
            <person name="Aury J.M."/>
            <person name="Louis A."/>
            <person name="Dehais P."/>
            <person name="Bardou P."/>
            <person name="Montfort J."/>
            <person name="Klopp C."/>
            <person name="Cabau C."/>
            <person name="Gaspin C."/>
            <person name="Thorgaard G.H."/>
            <person name="Boussaha M."/>
            <person name="Quillet E."/>
            <person name="Guyomard R."/>
            <person name="Galiana D."/>
            <person name="Bobe J."/>
            <person name="Volff J.N."/>
            <person name="Genet C."/>
            <person name="Wincker P."/>
            <person name="Jaillon O."/>
            <person name="Roest Crollius H."/>
            <person name="Guiguen Y."/>
        </authorList>
    </citation>
    <scope>NUCLEOTIDE SEQUENCE [LARGE SCALE GENOMIC DNA]</scope>
</reference>
<dbReference type="AlphaFoldDB" id="A0A060Z245"/>
<dbReference type="InterPro" id="IPR003598">
    <property type="entry name" value="Ig_sub2"/>
</dbReference>
<organism evidence="10 11">
    <name type="scientific">Oncorhynchus mykiss</name>
    <name type="common">Rainbow trout</name>
    <name type="synonym">Salmo gairdneri</name>
    <dbReference type="NCBI Taxonomy" id="8022"/>
    <lineage>
        <taxon>Eukaryota</taxon>
        <taxon>Metazoa</taxon>
        <taxon>Chordata</taxon>
        <taxon>Craniata</taxon>
        <taxon>Vertebrata</taxon>
        <taxon>Euteleostomi</taxon>
        <taxon>Actinopterygii</taxon>
        <taxon>Neopterygii</taxon>
        <taxon>Teleostei</taxon>
        <taxon>Protacanthopterygii</taxon>
        <taxon>Salmoniformes</taxon>
        <taxon>Salmonidae</taxon>
        <taxon>Salmoninae</taxon>
        <taxon>Oncorhynchus</taxon>
    </lineage>
</organism>
<evidence type="ECO:0000256" key="6">
    <source>
        <dbReference type="ARBA" id="ARBA00023157"/>
    </source>
</evidence>
<evidence type="ECO:0000256" key="7">
    <source>
        <dbReference type="ARBA" id="ARBA00023180"/>
    </source>
</evidence>
<dbReference type="InterPro" id="IPR013783">
    <property type="entry name" value="Ig-like_fold"/>
</dbReference>
<evidence type="ECO:0000256" key="3">
    <source>
        <dbReference type="ARBA" id="ARBA00022729"/>
    </source>
</evidence>
<reference evidence="10" key="2">
    <citation type="submission" date="2014-03" db="EMBL/GenBank/DDBJ databases">
        <authorList>
            <person name="Genoscope - CEA"/>
        </authorList>
    </citation>
    <scope>NUCLEOTIDE SEQUENCE</scope>
</reference>
<dbReference type="SMART" id="SM00408">
    <property type="entry name" value="IGc2"/>
    <property type="match status" value="1"/>
</dbReference>
<dbReference type="PANTHER" id="PTHR45080:SF8">
    <property type="entry name" value="IG-LIKE DOMAIN-CONTAINING PROTEIN"/>
    <property type="match status" value="1"/>
</dbReference>
<dbReference type="GO" id="GO:0005886">
    <property type="term" value="C:plasma membrane"/>
    <property type="evidence" value="ECO:0007669"/>
    <property type="project" value="UniProtKB-SubCell"/>
</dbReference>
<dbReference type="PROSITE" id="PS50835">
    <property type="entry name" value="IG_LIKE"/>
    <property type="match status" value="2"/>
</dbReference>
<dbReference type="SUPFAM" id="SSF48726">
    <property type="entry name" value="Immunoglobulin"/>
    <property type="match status" value="2"/>
</dbReference>
<comment type="subcellular location">
    <subcellularLocation>
        <location evidence="1">Cell membrane</location>
    </subcellularLocation>
</comment>
<name>A0A060Z245_ONCMY</name>
<evidence type="ECO:0000256" key="2">
    <source>
        <dbReference type="ARBA" id="ARBA00022475"/>
    </source>
</evidence>
<dbReference type="GO" id="GO:0043025">
    <property type="term" value="C:neuronal cell body"/>
    <property type="evidence" value="ECO:0007669"/>
    <property type="project" value="TreeGrafter"/>
</dbReference>
<evidence type="ECO:0000313" key="10">
    <source>
        <dbReference type="EMBL" id="CDQ95365.1"/>
    </source>
</evidence>
<dbReference type="InterPro" id="IPR050958">
    <property type="entry name" value="Cell_Adh-Cytoskel_Orgn"/>
</dbReference>
<evidence type="ECO:0000313" key="11">
    <source>
        <dbReference type="Proteomes" id="UP000193380"/>
    </source>
</evidence>
<dbReference type="Gene3D" id="2.60.40.10">
    <property type="entry name" value="Immunoglobulins"/>
    <property type="match status" value="2"/>
</dbReference>
<evidence type="ECO:0000259" key="9">
    <source>
        <dbReference type="PROSITE" id="PS50835"/>
    </source>
</evidence>
<dbReference type="Proteomes" id="UP000193380">
    <property type="component" value="Unassembled WGS sequence"/>
</dbReference>
<dbReference type="GO" id="GO:0007156">
    <property type="term" value="P:homophilic cell adhesion via plasma membrane adhesion molecules"/>
    <property type="evidence" value="ECO:0007669"/>
    <property type="project" value="TreeGrafter"/>
</dbReference>
<sequence length="164" mass="17764">MDIDPLGGTLTIKETQDVDAGDYTCVAANPSGTSSPGKITLDVGSAPQFTREPSDVAADIGSNVTLPCHAQGYPEPQITWRREDNAPIFTRRPTHSTITQKTGGDLQISNLWVEDETVYVCEAQNQFGRIQTHARVTVTGLGKRQGSLITCSAYCRRGRVQRVG</sequence>
<dbReference type="InterPro" id="IPR007110">
    <property type="entry name" value="Ig-like_dom"/>
</dbReference>
<dbReference type="FunFam" id="2.60.40.10:FF:000273">
    <property type="entry name" value="contactin-3 isoform X1"/>
    <property type="match status" value="1"/>
</dbReference>
<dbReference type="InterPro" id="IPR036179">
    <property type="entry name" value="Ig-like_dom_sf"/>
</dbReference>
<dbReference type="GO" id="GO:0030424">
    <property type="term" value="C:axon"/>
    <property type="evidence" value="ECO:0007669"/>
    <property type="project" value="TreeGrafter"/>
</dbReference>
<keyword evidence="5" id="KW-0472">Membrane</keyword>
<evidence type="ECO:0000256" key="8">
    <source>
        <dbReference type="ARBA" id="ARBA00023319"/>
    </source>
</evidence>
<dbReference type="SMART" id="SM00409">
    <property type="entry name" value="IG"/>
    <property type="match status" value="1"/>
</dbReference>
<keyword evidence="2" id="KW-1003">Cell membrane</keyword>
<dbReference type="InterPro" id="IPR013098">
    <property type="entry name" value="Ig_I-set"/>
</dbReference>
<dbReference type="InterPro" id="IPR003599">
    <property type="entry name" value="Ig_sub"/>
</dbReference>
<dbReference type="GO" id="GO:0008046">
    <property type="term" value="F:axon guidance receptor activity"/>
    <property type="evidence" value="ECO:0007669"/>
    <property type="project" value="TreeGrafter"/>
</dbReference>
<evidence type="ECO:0000256" key="1">
    <source>
        <dbReference type="ARBA" id="ARBA00004236"/>
    </source>
</evidence>
<dbReference type="STRING" id="8022.A0A060Z245"/>
<gene>
    <name evidence="10" type="ORF">GSONMT00038551001</name>
</gene>
<protein>
    <recommendedName>
        <fullName evidence="9">Ig-like domain-containing protein</fullName>
    </recommendedName>
</protein>
<accession>A0A060Z245</accession>
<dbReference type="PaxDb" id="8022-A0A060Z245"/>
<keyword evidence="8" id="KW-0393">Immunoglobulin domain</keyword>
<feature type="domain" description="Ig-like" evidence="9">
    <location>
        <begin position="1"/>
        <end position="40"/>
    </location>
</feature>
<feature type="domain" description="Ig-like" evidence="9">
    <location>
        <begin position="47"/>
        <end position="137"/>
    </location>
</feature>
<keyword evidence="4" id="KW-0677">Repeat</keyword>
<keyword evidence="6" id="KW-1015">Disulfide bond</keyword>
<keyword evidence="7" id="KW-0325">Glycoprotein</keyword>
<keyword evidence="3" id="KW-0732">Signal</keyword>
<dbReference type="PANTHER" id="PTHR45080">
    <property type="entry name" value="CONTACTIN 5"/>
    <property type="match status" value="1"/>
</dbReference>
<dbReference type="EMBL" id="FR920883">
    <property type="protein sequence ID" value="CDQ95365.1"/>
    <property type="molecule type" value="Genomic_DNA"/>
</dbReference>
<evidence type="ECO:0000256" key="4">
    <source>
        <dbReference type="ARBA" id="ARBA00022737"/>
    </source>
</evidence>
<dbReference type="GO" id="GO:0050808">
    <property type="term" value="P:synapse organization"/>
    <property type="evidence" value="ECO:0007669"/>
    <property type="project" value="TreeGrafter"/>
</dbReference>
<proteinExistence type="predicted"/>